<comment type="catalytic activity">
    <reaction evidence="1 7">
        <text>guanosine(46) in tRNA + S-adenosyl-L-methionine = N(7)-methylguanosine(46) in tRNA + S-adenosyl-L-homocysteine</text>
        <dbReference type="Rhea" id="RHEA:42708"/>
        <dbReference type="Rhea" id="RHEA-COMP:10188"/>
        <dbReference type="Rhea" id="RHEA-COMP:10189"/>
        <dbReference type="ChEBI" id="CHEBI:57856"/>
        <dbReference type="ChEBI" id="CHEBI:59789"/>
        <dbReference type="ChEBI" id="CHEBI:74269"/>
        <dbReference type="ChEBI" id="CHEBI:74480"/>
        <dbReference type="EC" id="2.1.1.33"/>
    </reaction>
</comment>
<dbReference type="HAMAP" id="MF_01057">
    <property type="entry name" value="tRNA_methyltr_TrmB"/>
    <property type="match status" value="1"/>
</dbReference>
<dbReference type="InterPro" id="IPR055361">
    <property type="entry name" value="tRNA_methyltr_TrmB_bact"/>
</dbReference>
<feature type="binding site" evidence="7">
    <location>
        <position position="81"/>
    </location>
    <ligand>
        <name>S-adenosyl-L-methionine</name>
        <dbReference type="ChEBI" id="CHEBI:59789"/>
    </ligand>
</feature>
<keyword evidence="5 7" id="KW-0949">S-adenosyl-L-methionine</keyword>
<feature type="binding site" evidence="7">
    <location>
        <position position="167"/>
    </location>
    <ligand>
        <name>substrate</name>
    </ligand>
</feature>
<dbReference type="RefSeq" id="WP_098038240.1">
    <property type="nucleotide sequence ID" value="NZ_CWGJ01000012.1"/>
</dbReference>
<dbReference type="GO" id="GO:0043527">
    <property type="term" value="C:tRNA methyltransferase complex"/>
    <property type="evidence" value="ECO:0007669"/>
    <property type="project" value="TreeGrafter"/>
</dbReference>
<dbReference type="PANTHER" id="PTHR23417">
    <property type="entry name" value="3-DEOXY-D-MANNO-OCTULOSONIC-ACID TRANSFERASE/TRNA GUANINE-N 7 - -METHYLTRANSFERASE"/>
    <property type="match status" value="1"/>
</dbReference>
<dbReference type="AlphaFoldDB" id="A0A0H5E561"/>
<keyword evidence="6 7" id="KW-0819">tRNA processing</keyword>
<dbReference type="PROSITE" id="PS51625">
    <property type="entry name" value="SAM_MT_TRMB"/>
    <property type="match status" value="1"/>
</dbReference>
<evidence type="ECO:0000256" key="3">
    <source>
        <dbReference type="ARBA" id="ARBA00022603"/>
    </source>
</evidence>
<evidence type="ECO:0000256" key="2">
    <source>
        <dbReference type="ARBA" id="ARBA00003015"/>
    </source>
</evidence>
<evidence type="ECO:0000313" key="8">
    <source>
        <dbReference type="EMBL" id="CRX38380.1"/>
    </source>
</evidence>
<comment type="similarity">
    <text evidence="7">Belongs to the class I-like SAM-binding methyltransferase superfamily. TrmB family.</text>
</comment>
<dbReference type="EC" id="2.1.1.33" evidence="7"/>
<dbReference type="Proteomes" id="UP000220251">
    <property type="component" value="Unassembled WGS sequence"/>
</dbReference>
<accession>A0A0H5E561</accession>
<comment type="caution">
    <text evidence="7">Lacks conserved residue(s) required for the propagation of feature annotation.</text>
</comment>
<comment type="pathway">
    <text evidence="7">tRNA modification; N(7)-methylguanine-tRNA biosynthesis.</text>
</comment>
<comment type="function">
    <text evidence="2 7">Catalyzes the formation of N(7)-methylguanine at position 46 (m7G46) in tRNA.</text>
</comment>
<dbReference type="PANTHER" id="PTHR23417:SF14">
    <property type="entry name" value="PENTACOTRIPEPTIDE-REPEAT REGION OF PRORP DOMAIN-CONTAINING PROTEIN"/>
    <property type="match status" value="1"/>
</dbReference>
<evidence type="ECO:0000256" key="1">
    <source>
        <dbReference type="ARBA" id="ARBA00000142"/>
    </source>
</evidence>
<evidence type="ECO:0000256" key="6">
    <source>
        <dbReference type="ARBA" id="ARBA00022694"/>
    </source>
</evidence>
<dbReference type="NCBIfam" id="TIGR00091">
    <property type="entry name" value="tRNA (guanosine(46)-N7)-methyltransferase TrmB"/>
    <property type="match status" value="1"/>
</dbReference>
<proteinExistence type="inferred from homology"/>
<reference evidence="9" key="1">
    <citation type="submission" date="2015-06" db="EMBL/GenBank/DDBJ databases">
        <authorList>
            <person name="Bertelli C."/>
        </authorList>
    </citation>
    <scope>NUCLEOTIDE SEQUENCE [LARGE SCALE GENOMIC DNA]</scope>
    <source>
        <strain evidence="9">CRIB-30</strain>
    </source>
</reference>
<sequence length="226" mass="26161">MKTPHFLIPQEAFQKRIPLIFEKAFFVPDRFDREAFAFPGWSHPSLFGNDHPLHVEYCSGNGAWIAEKAKQNPSVNWLAVEQKIGRGKQIFNKIHKEGLQNLIVLIGEGEESTRAFFPDGSLTEVYVNFPDPWPKRRHAKNRIVNPRFVKEMLRVLKTGGKITLVTDDIPYSEEMISTVGAFKEFVSIYPEPYYDKNPEDYGGSYFHSLWVSKGKEIRLHSFQKRT</sequence>
<protein>
    <recommendedName>
        <fullName evidence="7">tRNA (guanine-N(7)-)-methyltransferase</fullName>
        <ecNumber evidence="7">2.1.1.33</ecNumber>
    </recommendedName>
    <alternativeName>
        <fullName evidence="7">tRNA (guanine(46)-N(7))-methyltransferase</fullName>
    </alternativeName>
    <alternativeName>
        <fullName evidence="7">tRNA(m7G46)-methyltransferase</fullName>
    </alternativeName>
</protein>
<feature type="binding site" evidence="7">
    <location>
        <position position="135"/>
    </location>
    <ligand>
        <name>substrate</name>
    </ligand>
</feature>
<keyword evidence="3 7" id="KW-0489">Methyltransferase</keyword>
<evidence type="ECO:0000256" key="4">
    <source>
        <dbReference type="ARBA" id="ARBA00022679"/>
    </source>
</evidence>
<feature type="binding site" evidence="7">
    <location>
        <position position="56"/>
    </location>
    <ligand>
        <name>S-adenosyl-L-methionine</name>
        <dbReference type="ChEBI" id="CHEBI:59789"/>
    </ligand>
</feature>
<keyword evidence="4 7" id="KW-0808">Transferase</keyword>
<feature type="binding site" evidence="7">
    <location>
        <position position="108"/>
    </location>
    <ligand>
        <name>S-adenosyl-L-methionine</name>
        <dbReference type="ChEBI" id="CHEBI:59789"/>
    </ligand>
</feature>
<evidence type="ECO:0000256" key="7">
    <source>
        <dbReference type="HAMAP-Rule" id="MF_01057"/>
    </source>
</evidence>
<name>A0A0H5E561_9BACT</name>
<dbReference type="Pfam" id="PF02390">
    <property type="entry name" value="Methyltransf_4"/>
    <property type="match status" value="1"/>
</dbReference>
<dbReference type="UniPathway" id="UPA00989"/>
<gene>
    <name evidence="7 8" type="primary">trmB</name>
    <name evidence="8" type="ORF">ELAC_1035</name>
</gene>
<dbReference type="OrthoDB" id="9802090at2"/>
<organism evidence="8 9">
    <name type="scientific">Estrella lausannensis</name>
    <dbReference type="NCBI Taxonomy" id="483423"/>
    <lineage>
        <taxon>Bacteria</taxon>
        <taxon>Pseudomonadati</taxon>
        <taxon>Chlamydiota</taxon>
        <taxon>Chlamydiia</taxon>
        <taxon>Parachlamydiales</taxon>
        <taxon>Candidatus Criblamydiaceae</taxon>
        <taxon>Estrella</taxon>
    </lineage>
</organism>
<evidence type="ECO:0000256" key="5">
    <source>
        <dbReference type="ARBA" id="ARBA00022691"/>
    </source>
</evidence>
<dbReference type="GO" id="GO:0008176">
    <property type="term" value="F:tRNA (guanine(46)-N7)-methyltransferase activity"/>
    <property type="evidence" value="ECO:0007669"/>
    <property type="project" value="UniProtKB-UniRule"/>
</dbReference>
<dbReference type="Gene3D" id="3.40.50.150">
    <property type="entry name" value="Vaccinia Virus protein VP39"/>
    <property type="match status" value="1"/>
</dbReference>
<keyword evidence="9" id="KW-1185">Reference proteome</keyword>
<dbReference type="SUPFAM" id="SSF53335">
    <property type="entry name" value="S-adenosyl-L-methionine-dependent methyltransferases"/>
    <property type="match status" value="1"/>
</dbReference>
<dbReference type="InterPro" id="IPR029063">
    <property type="entry name" value="SAM-dependent_MTases_sf"/>
</dbReference>
<feature type="binding site" evidence="7">
    <location>
        <position position="131"/>
    </location>
    <ligand>
        <name>S-adenosyl-L-methionine</name>
        <dbReference type="ChEBI" id="CHEBI:59789"/>
    </ligand>
</feature>
<evidence type="ECO:0000313" key="9">
    <source>
        <dbReference type="Proteomes" id="UP000220251"/>
    </source>
</evidence>
<dbReference type="EMBL" id="CWGJ01000012">
    <property type="protein sequence ID" value="CRX38380.1"/>
    <property type="molecule type" value="Genomic_DNA"/>
</dbReference>
<dbReference type="InterPro" id="IPR003358">
    <property type="entry name" value="tRNA_(Gua-N-7)_MeTrfase_Trmb"/>
</dbReference>